<evidence type="ECO:0000259" key="7">
    <source>
        <dbReference type="PROSITE" id="PS51379"/>
    </source>
</evidence>
<dbReference type="PANTHER" id="PTHR43255">
    <property type="entry name" value="IRON-SULFUR-BINDING OXIDOREDUCTASE FADF-RELATED-RELATED"/>
    <property type="match status" value="1"/>
</dbReference>
<dbReference type="InterPro" id="IPR053646">
    <property type="entry name" value="HdrC_heterodisulfide_reductase"/>
</dbReference>
<evidence type="ECO:0000256" key="2">
    <source>
        <dbReference type="ARBA" id="ARBA00022485"/>
    </source>
</evidence>
<comment type="similarity">
    <text evidence="1">Belongs to the HdrC family.</text>
</comment>
<dbReference type="GeneID" id="10822339"/>
<keyword evidence="9" id="KW-1185">Reference proteome</keyword>
<dbReference type="PROSITE" id="PS51379">
    <property type="entry name" value="4FE4S_FER_2"/>
    <property type="match status" value="1"/>
</dbReference>
<evidence type="ECO:0000313" key="9">
    <source>
        <dbReference type="Proteomes" id="UP000006622"/>
    </source>
</evidence>
<evidence type="ECO:0000313" key="8">
    <source>
        <dbReference type="EMBL" id="AEH60593.1"/>
    </source>
</evidence>
<dbReference type="InterPro" id="IPR051460">
    <property type="entry name" value="HdrC_iron-sulfur_subunit"/>
</dbReference>
<dbReference type="Proteomes" id="UP000006622">
    <property type="component" value="Chromosome"/>
</dbReference>
<sequence length="206" mass="23761">MTEDLTDIPEAKSLVDTIKRSIRTSDNIGIDRCIQCGVCTSSCPATRFTDYNPREVVKRVIENDHSIIKDDIIWSCFYCYSCNMRCPRNNSPSQVVQVLKQLAIKDSIGLDKIEVLFEYADTFAEQGISKIPDPYVDQMEEDFGKFWLEFRDNLDSMRRNLGLGDIGVKDGGRNEIHQILEGVRFYDRLEKLKRDADKMSSQKDRK</sequence>
<accession>F7XKJ0</accession>
<keyword evidence="4" id="KW-0560">Oxidoreductase</keyword>
<evidence type="ECO:0000256" key="4">
    <source>
        <dbReference type="ARBA" id="ARBA00023002"/>
    </source>
</evidence>
<evidence type="ECO:0000256" key="6">
    <source>
        <dbReference type="ARBA" id="ARBA00023014"/>
    </source>
</evidence>
<keyword evidence="2" id="KW-0004">4Fe-4S</keyword>
<name>F7XKJ0_METZD</name>
<dbReference type="GO" id="GO:0016491">
    <property type="term" value="F:oxidoreductase activity"/>
    <property type="evidence" value="ECO:0007669"/>
    <property type="project" value="UniProtKB-KW"/>
</dbReference>
<reference evidence="8" key="1">
    <citation type="submission" date="2010-07" db="EMBL/GenBank/DDBJ databases">
        <title>The complete genome of Methanosalsum zhilinae DSM 4017.</title>
        <authorList>
            <consortium name="US DOE Joint Genome Institute (JGI-PGF)"/>
            <person name="Lucas S."/>
            <person name="Copeland A."/>
            <person name="Lapidus A."/>
            <person name="Glavina del Rio T."/>
            <person name="Dalin E."/>
            <person name="Tice H."/>
            <person name="Bruce D."/>
            <person name="Goodwin L."/>
            <person name="Pitluck S."/>
            <person name="Kyrpides N."/>
            <person name="Mavromatis K."/>
            <person name="Ovchinnikova G."/>
            <person name="Daligault H."/>
            <person name="Detter J.C."/>
            <person name="Han C."/>
            <person name="Tapia R."/>
            <person name="Larimer F."/>
            <person name="Land M."/>
            <person name="Hauser L."/>
            <person name="Markowitz V."/>
            <person name="Cheng J.-F."/>
            <person name="Hugenholtz P."/>
            <person name="Woyke T."/>
            <person name="Wu D."/>
            <person name="Spring S."/>
            <person name="Schueler E."/>
            <person name="Brambilla E."/>
            <person name="Klenk H.-P."/>
            <person name="Eisen J.A."/>
        </authorList>
    </citation>
    <scope>NUCLEOTIDE SEQUENCE</scope>
    <source>
        <strain evidence="8">DSM 4017</strain>
    </source>
</reference>
<dbReference type="AlphaFoldDB" id="F7XKJ0"/>
<dbReference type="InterPro" id="IPR017900">
    <property type="entry name" value="4Fe4S_Fe_S_CS"/>
</dbReference>
<dbReference type="HOGENOM" id="CLU_100474_0_0_2"/>
<dbReference type="EMBL" id="CP002101">
    <property type="protein sequence ID" value="AEH60593.1"/>
    <property type="molecule type" value="Genomic_DNA"/>
</dbReference>
<keyword evidence="3" id="KW-0479">Metal-binding</keyword>
<dbReference type="STRING" id="679901.Mzhil_0727"/>
<organism evidence="8 9">
    <name type="scientific">Methanosalsum zhilinae (strain DSM 4017 / NBRC 107636 / OCM 62 / WeN5)</name>
    <name type="common">Methanohalophilus zhilinae</name>
    <dbReference type="NCBI Taxonomy" id="679901"/>
    <lineage>
        <taxon>Archaea</taxon>
        <taxon>Methanobacteriati</taxon>
        <taxon>Methanobacteriota</taxon>
        <taxon>Stenosarchaea group</taxon>
        <taxon>Methanomicrobia</taxon>
        <taxon>Methanosarcinales</taxon>
        <taxon>Methanosarcinaceae</taxon>
        <taxon>Methanosalsum</taxon>
    </lineage>
</organism>
<evidence type="ECO:0000256" key="1">
    <source>
        <dbReference type="ARBA" id="ARBA00007097"/>
    </source>
</evidence>
<keyword evidence="6" id="KW-0411">Iron-sulfur</keyword>
<dbReference type="RefSeq" id="WP_013898032.1">
    <property type="nucleotide sequence ID" value="NC_015676.1"/>
</dbReference>
<dbReference type="GO" id="GO:0046872">
    <property type="term" value="F:metal ion binding"/>
    <property type="evidence" value="ECO:0007669"/>
    <property type="project" value="UniProtKB-KW"/>
</dbReference>
<dbReference type="PANTHER" id="PTHR43255:SF1">
    <property type="entry name" value="IRON-SULFUR-BINDING OXIDOREDUCTASE FADF-RELATED"/>
    <property type="match status" value="1"/>
</dbReference>
<dbReference type="InterPro" id="IPR009051">
    <property type="entry name" value="Helical_ferredxn"/>
</dbReference>
<feature type="domain" description="4Fe-4S ferredoxin-type" evidence="7">
    <location>
        <begin position="24"/>
        <end position="54"/>
    </location>
</feature>
<gene>
    <name evidence="8" type="ordered locus">Mzhil_0727</name>
</gene>
<dbReference type="GO" id="GO:0051539">
    <property type="term" value="F:4 iron, 4 sulfur cluster binding"/>
    <property type="evidence" value="ECO:0007669"/>
    <property type="project" value="UniProtKB-KW"/>
</dbReference>
<dbReference type="InterPro" id="IPR017896">
    <property type="entry name" value="4Fe4S_Fe-S-bd"/>
</dbReference>
<protein>
    <submittedName>
        <fullName evidence="8">Heterodisulfide reductase subunit HdrC</fullName>
    </submittedName>
</protein>
<dbReference type="SUPFAM" id="SSF46548">
    <property type="entry name" value="alpha-helical ferredoxin"/>
    <property type="match status" value="1"/>
</dbReference>
<keyword evidence="5" id="KW-0408">Iron</keyword>
<dbReference type="PROSITE" id="PS00198">
    <property type="entry name" value="4FE4S_FER_1"/>
    <property type="match status" value="2"/>
</dbReference>
<dbReference type="KEGG" id="mzh:Mzhil_0727"/>
<dbReference type="NCBIfam" id="NF041779">
    <property type="entry name" value="hetero_SS_HdrC"/>
    <property type="match status" value="1"/>
</dbReference>
<evidence type="ECO:0000256" key="3">
    <source>
        <dbReference type="ARBA" id="ARBA00022723"/>
    </source>
</evidence>
<dbReference type="Pfam" id="PF13183">
    <property type="entry name" value="Fer4_8"/>
    <property type="match status" value="1"/>
</dbReference>
<proteinExistence type="inferred from homology"/>
<evidence type="ECO:0000256" key="5">
    <source>
        <dbReference type="ARBA" id="ARBA00023004"/>
    </source>
</evidence>
<dbReference type="OrthoDB" id="144910at2157"/>
<dbReference type="GO" id="GO:0005886">
    <property type="term" value="C:plasma membrane"/>
    <property type="evidence" value="ECO:0007669"/>
    <property type="project" value="TreeGrafter"/>
</dbReference>
<dbReference type="Gene3D" id="1.10.1060.10">
    <property type="entry name" value="Alpha-helical ferredoxin"/>
    <property type="match status" value="1"/>
</dbReference>